<name>A0A062I4L7_ACIBA</name>
<reference evidence="1 2" key="1">
    <citation type="submission" date="2014-04" db="EMBL/GenBank/DDBJ databases">
        <title>Comparative genomics and transcriptomics to identify genetic mechanisms underlying the emergence of carbapenem resistant Acinetobacter baumannii (CRAb).</title>
        <authorList>
            <person name="Harris A.D."/>
            <person name="Johnson K.J."/>
            <person name="George J."/>
            <person name="Nadendla S."/>
            <person name="Daugherty S.C."/>
            <person name="Parankush S."/>
            <person name="Sadzewicz L."/>
            <person name="Tallon L."/>
            <person name="Sengamalay N."/>
            <person name="Hazen T.H."/>
            <person name="Rasko D.A."/>
        </authorList>
    </citation>
    <scope>NUCLEOTIDE SEQUENCE [LARGE SCALE GENOMIC DNA]</scope>
    <source>
        <strain evidence="1 2">21072</strain>
    </source>
</reference>
<gene>
    <name evidence="1" type="ORF">J596_3556</name>
</gene>
<dbReference type="PATRIC" id="fig|1310697.3.peg.3384"/>
<dbReference type="EMBL" id="JMOD01000096">
    <property type="protein sequence ID" value="KCY14730.1"/>
    <property type="molecule type" value="Genomic_DNA"/>
</dbReference>
<protein>
    <submittedName>
        <fullName evidence="1">Uncharacterized protein</fullName>
    </submittedName>
</protein>
<comment type="caution">
    <text evidence="1">The sequence shown here is derived from an EMBL/GenBank/DDBJ whole genome shotgun (WGS) entry which is preliminary data.</text>
</comment>
<dbReference type="Proteomes" id="UP000027327">
    <property type="component" value="Unassembled WGS sequence"/>
</dbReference>
<organism evidence="1 2">
    <name type="scientific">Acinetobacter baumannii 21072</name>
    <dbReference type="NCBI Taxonomy" id="1310697"/>
    <lineage>
        <taxon>Bacteria</taxon>
        <taxon>Pseudomonadati</taxon>
        <taxon>Pseudomonadota</taxon>
        <taxon>Gammaproteobacteria</taxon>
        <taxon>Moraxellales</taxon>
        <taxon>Moraxellaceae</taxon>
        <taxon>Acinetobacter</taxon>
        <taxon>Acinetobacter calcoaceticus/baumannii complex</taxon>
    </lineage>
</organism>
<dbReference type="AlphaFoldDB" id="A0A062I4L7"/>
<sequence length="56" mass="6473">MTWTALEVYDSVQVIPENDLKHHSTFHCKCHPKYEDGIFIHNSFDGREATETPLPS</sequence>
<dbReference type="RefSeq" id="WP_005119785.1">
    <property type="nucleotide sequence ID" value="NZ_JMOD01000096.1"/>
</dbReference>
<proteinExistence type="predicted"/>
<accession>A0A062I4L7</accession>
<evidence type="ECO:0000313" key="2">
    <source>
        <dbReference type="Proteomes" id="UP000027327"/>
    </source>
</evidence>
<evidence type="ECO:0000313" key="1">
    <source>
        <dbReference type="EMBL" id="KCY14730.1"/>
    </source>
</evidence>